<proteinExistence type="inferred from homology"/>
<sequence length="413" mass="46908">MWTAKLLLILCFSCIEPALGQYHGSESKVDLQFSEGSVHLEIGETHTVTLRLSEPSTENTTLSFNYQEGDKKPQPFQDTEIIKTLSSIVLVENKTESAHIPLIGEHPGHVILGLNDSTNESKAFDDLFHVFVRVSVVHSLPLVTVNAVIGWIYFVAWSVSFYPQVYENWRRKSVIGLNFDFLSYNITGFVAYGVFNVGMFWIPSIEAEYKDLHPRGVNPVQLNDVVFTLHAIFVTTITIIQCFIYDRGGQRVSYVARVLLAVAWIVAIVGLILGFCKVITWLTFVYFFSYIKLAITLIKYVPQAYMNFRRKSTEGWSIGNVLLDFTGGTLSLLQMFLIAYNYNDWGSLFGDPTKFGLGAFSILFDILFITQHYCLYRHSKPGYKPINEASERESTEKSNAQRDISPVLYDTER</sequence>
<evidence type="ECO:0000256" key="7">
    <source>
        <dbReference type="ARBA" id="ARBA00022989"/>
    </source>
</evidence>
<dbReference type="InterPro" id="IPR005282">
    <property type="entry name" value="LC_transporter"/>
</dbReference>
<name>A0A1S3IZU2_LINAN</name>
<dbReference type="SMART" id="SM00679">
    <property type="entry name" value="CTNS"/>
    <property type="match status" value="2"/>
</dbReference>
<keyword evidence="4 12" id="KW-0812">Transmembrane</keyword>
<evidence type="ECO:0000313" key="15">
    <source>
        <dbReference type="RefSeq" id="XP_013403521.1"/>
    </source>
</evidence>
<dbReference type="GeneID" id="106168859"/>
<gene>
    <name evidence="15" type="primary">LOC106168859</name>
</gene>
<reference evidence="15" key="1">
    <citation type="submission" date="2025-08" db="UniProtKB">
        <authorList>
            <consortium name="RefSeq"/>
        </authorList>
    </citation>
    <scope>IDENTIFICATION</scope>
    <source>
        <tissue evidence="15">Gonads</tissue>
    </source>
</reference>
<keyword evidence="8 12" id="KW-0472">Membrane</keyword>
<evidence type="ECO:0000256" key="6">
    <source>
        <dbReference type="ARBA" id="ARBA00022847"/>
    </source>
</evidence>
<evidence type="ECO:0000256" key="8">
    <source>
        <dbReference type="ARBA" id="ARBA00023136"/>
    </source>
</evidence>
<keyword evidence="3" id="KW-0813">Transport</keyword>
<dbReference type="STRING" id="7574.A0A1S3IZU2"/>
<dbReference type="KEGG" id="lak:106168859"/>
<feature type="transmembrane region" description="Helical" evidence="12">
    <location>
        <begin position="254"/>
        <end position="275"/>
    </location>
</feature>
<dbReference type="OMA" id="ACYSAFN"/>
<comment type="subcellular location">
    <subcellularLocation>
        <location evidence="1">Lysosome membrane</location>
        <topology evidence="1">Multi-pass membrane protein</topology>
    </subcellularLocation>
</comment>
<keyword evidence="7 12" id="KW-1133">Transmembrane helix</keyword>
<dbReference type="NCBIfam" id="TIGR00951">
    <property type="entry name" value="2A43"/>
    <property type="match status" value="1"/>
</dbReference>
<feature type="transmembrane region" description="Helical" evidence="12">
    <location>
        <begin position="225"/>
        <end position="245"/>
    </location>
</feature>
<evidence type="ECO:0000256" key="10">
    <source>
        <dbReference type="ARBA" id="ARBA00048473"/>
    </source>
</evidence>
<keyword evidence="6" id="KW-0769">Symport</keyword>
<dbReference type="RefSeq" id="XP_013403521.1">
    <property type="nucleotide sequence ID" value="XM_013548067.1"/>
</dbReference>
<dbReference type="PANTHER" id="PTHR13131">
    <property type="entry name" value="CYSTINOSIN"/>
    <property type="match status" value="1"/>
</dbReference>
<accession>A0A1S3IZU2</accession>
<evidence type="ECO:0000256" key="11">
    <source>
        <dbReference type="SAM" id="MobiDB-lite"/>
    </source>
</evidence>
<dbReference type="PANTHER" id="PTHR13131:SF5">
    <property type="entry name" value="CYSTINOSIN"/>
    <property type="match status" value="1"/>
</dbReference>
<feature type="transmembrane region" description="Helical" evidence="12">
    <location>
        <begin position="281"/>
        <end position="301"/>
    </location>
</feature>
<keyword evidence="14" id="KW-1185">Reference proteome</keyword>
<dbReference type="Proteomes" id="UP000085678">
    <property type="component" value="Unplaced"/>
</dbReference>
<dbReference type="FunFam" id="1.20.1280.290:FF:000022">
    <property type="entry name" value="Cystinosin homolog"/>
    <property type="match status" value="1"/>
</dbReference>
<feature type="compositionally biased region" description="Basic and acidic residues" evidence="11">
    <location>
        <begin position="389"/>
        <end position="400"/>
    </location>
</feature>
<evidence type="ECO:0000256" key="4">
    <source>
        <dbReference type="ARBA" id="ARBA00022692"/>
    </source>
</evidence>
<dbReference type="GO" id="GO:0005765">
    <property type="term" value="C:lysosomal membrane"/>
    <property type="evidence" value="ECO:0007669"/>
    <property type="project" value="UniProtKB-SubCell"/>
</dbReference>
<keyword evidence="13" id="KW-0732">Signal</keyword>
<feature type="transmembrane region" description="Helical" evidence="12">
    <location>
        <begin position="321"/>
        <end position="343"/>
    </location>
</feature>
<dbReference type="Pfam" id="PF04193">
    <property type="entry name" value="PQ-loop"/>
    <property type="match status" value="2"/>
</dbReference>
<evidence type="ECO:0000256" key="5">
    <source>
        <dbReference type="ARBA" id="ARBA00022737"/>
    </source>
</evidence>
<feature type="chain" id="PRO_5010306410" evidence="13">
    <location>
        <begin position="21"/>
        <end position="413"/>
    </location>
</feature>
<dbReference type="AlphaFoldDB" id="A0A1S3IZU2"/>
<keyword evidence="5" id="KW-0677">Repeat</keyword>
<protein>
    <submittedName>
        <fullName evidence="15">Cystinosin</fullName>
    </submittedName>
</protein>
<dbReference type="FunCoup" id="A0A1S3IZU2">
    <property type="interactions" value="512"/>
</dbReference>
<dbReference type="InterPro" id="IPR006603">
    <property type="entry name" value="PQ-loop_rpt"/>
</dbReference>
<feature type="signal peptide" evidence="13">
    <location>
        <begin position="1"/>
        <end position="20"/>
    </location>
</feature>
<evidence type="ECO:0000256" key="12">
    <source>
        <dbReference type="SAM" id="Phobius"/>
    </source>
</evidence>
<dbReference type="InParanoid" id="A0A1S3IZU2"/>
<evidence type="ECO:0000256" key="2">
    <source>
        <dbReference type="ARBA" id="ARBA00006855"/>
    </source>
</evidence>
<dbReference type="GO" id="GO:0015293">
    <property type="term" value="F:symporter activity"/>
    <property type="evidence" value="ECO:0007669"/>
    <property type="project" value="UniProtKB-KW"/>
</dbReference>
<feature type="transmembrane region" description="Helical" evidence="12">
    <location>
        <begin position="140"/>
        <end position="162"/>
    </location>
</feature>
<organism evidence="14 15">
    <name type="scientific">Lingula anatina</name>
    <name type="common">Brachiopod</name>
    <name type="synonym">Lingula unguis</name>
    <dbReference type="NCBI Taxonomy" id="7574"/>
    <lineage>
        <taxon>Eukaryota</taxon>
        <taxon>Metazoa</taxon>
        <taxon>Spiralia</taxon>
        <taxon>Lophotrochozoa</taxon>
        <taxon>Brachiopoda</taxon>
        <taxon>Linguliformea</taxon>
        <taxon>Lingulata</taxon>
        <taxon>Lingulida</taxon>
        <taxon>Linguloidea</taxon>
        <taxon>Lingulidae</taxon>
        <taxon>Lingula</taxon>
    </lineage>
</organism>
<feature type="transmembrane region" description="Helical" evidence="12">
    <location>
        <begin position="182"/>
        <end position="205"/>
    </location>
</feature>
<dbReference type="OrthoDB" id="75720at2759"/>
<evidence type="ECO:0000313" key="14">
    <source>
        <dbReference type="Proteomes" id="UP000085678"/>
    </source>
</evidence>
<evidence type="ECO:0000256" key="1">
    <source>
        <dbReference type="ARBA" id="ARBA00004155"/>
    </source>
</evidence>
<feature type="region of interest" description="Disordered" evidence="11">
    <location>
        <begin position="386"/>
        <end position="413"/>
    </location>
</feature>
<dbReference type="Gene3D" id="1.20.1280.290">
    <property type="match status" value="2"/>
</dbReference>
<comment type="similarity">
    <text evidence="2">Belongs to the cystinosin family.</text>
</comment>
<evidence type="ECO:0000256" key="13">
    <source>
        <dbReference type="SAM" id="SignalP"/>
    </source>
</evidence>
<feature type="transmembrane region" description="Helical" evidence="12">
    <location>
        <begin position="355"/>
        <end position="376"/>
    </location>
</feature>
<comment type="catalytic activity">
    <reaction evidence="10">
        <text>L-cystine(out) + H(+)(out) = L-cystine(in) + H(+)(in)</text>
        <dbReference type="Rhea" id="RHEA:66172"/>
        <dbReference type="ChEBI" id="CHEBI:15378"/>
        <dbReference type="ChEBI" id="CHEBI:35491"/>
    </reaction>
    <physiologicalReaction direction="left-to-right" evidence="10">
        <dbReference type="Rhea" id="RHEA:66173"/>
    </physiologicalReaction>
</comment>
<keyword evidence="9" id="KW-0458">Lysosome</keyword>
<evidence type="ECO:0000256" key="9">
    <source>
        <dbReference type="ARBA" id="ARBA00023228"/>
    </source>
</evidence>
<evidence type="ECO:0000256" key="3">
    <source>
        <dbReference type="ARBA" id="ARBA00022448"/>
    </source>
</evidence>
<dbReference type="FunFam" id="1.20.1280.290:FF:000016">
    <property type="entry name" value="Cystinosin homolog"/>
    <property type="match status" value="1"/>
</dbReference>
<dbReference type="GO" id="GO:0015184">
    <property type="term" value="F:L-cystine transmembrane transporter activity"/>
    <property type="evidence" value="ECO:0007669"/>
    <property type="project" value="TreeGrafter"/>
</dbReference>